<comment type="cofactor">
    <cofactor evidence="6">
        <name>Ca(2+)</name>
        <dbReference type="ChEBI" id="CHEBI:29108"/>
    </cofactor>
    <text evidence="6">Binds 2 calcium ions per subunit.</text>
</comment>
<keyword evidence="2" id="KW-0378">Hydrolase</keyword>
<dbReference type="Pfam" id="PF01731">
    <property type="entry name" value="Arylesterase"/>
    <property type="match status" value="1"/>
</dbReference>
<dbReference type="AlphaFoldDB" id="A0A9P1N943"/>
<dbReference type="InterPro" id="IPR011042">
    <property type="entry name" value="6-blade_b-propeller_TolB-like"/>
</dbReference>
<dbReference type="SUPFAM" id="SSF63829">
    <property type="entry name" value="Calcium-dependent phosphotriesterase"/>
    <property type="match status" value="1"/>
</dbReference>
<dbReference type="InterPro" id="IPR051288">
    <property type="entry name" value="Serum_paraoxonase/arylesterase"/>
</dbReference>
<evidence type="ECO:0000256" key="3">
    <source>
        <dbReference type="ARBA" id="ARBA00023157"/>
    </source>
</evidence>
<sequence length="363" mass="40968">MFFKILTWVFLGLVLQYLFKIVLFLDLNKRVYNHRPGTCREVKGPIHGSEDLEIIETKNIAFITSGVVYLPENPNNITWKGQIFKYDLSNKDYVAEPVKVVDLEDEEGFYPHGISHWILEDGTIRLFLVTHTKHFSHAIVILDYNESQNVLRHVKTIRNEKIYRPNDIAATGANSFFVSNDGSAQNALLSVLEVLSGLDGGSVVYYDGTKTKYLIERTSANGISISKDLTTLFVSHINEEIIGVYTWNKDTLKEVSKISTLSACDNFYIDGRNLWTGCHPVLKDAAEHLANPIDHRHNAPSQVLLAKFSEDFKTAQIIELLADDGNFISASSIAAPFDLNRQLLIGTVGRKFYHCDINVPIDF</sequence>
<name>A0A9P1N943_9PELO</name>
<evidence type="ECO:0000256" key="4">
    <source>
        <dbReference type="ARBA" id="ARBA00023180"/>
    </source>
</evidence>
<comment type="similarity">
    <text evidence="1">Belongs to the paraoxonase family.</text>
</comment>
<evidence type="ECO:0000256" key="2">
    <source>
        <dbReference type="ARBA" id="ARBA00022801"/>
    </source>
</evidence>
<feature type="transmembrane region" description="Helical" evidence="8">
    <location>
        <begin position="6"/>
        <end position="25"/>
    </location>
</feature>
<keyword evidence="10" id="KW-1185">Reference proteome</keyword>
<keyword evidence="4" id="KW-0325">Glycoprotein</keyword>
<dbReference type="PANTHER" id="PTHR11799">
    <property type="entry name" value="PARAOXONASE"/>
    <property type="match status" value="1"/>
</dbReference>
<feature type="disulfide bond" description="In form B" evidence="7">
    <location>
        <begin position="39"/>
        <end position="355"/>
    </location>
</feature>
<feature type="binding site" evidence="6">
    <location>
        <position position="114"/>
    </location>
    <ligand>
        <name>Ca(2+)</name>
        <dbReference type="ChEBI" id="CHEBI:29108"/>
        <label>1</label>
        <note>catalytic</note>
    </ligand>
</feature>
<protein>
    <recommendedName>
        <fullName evidence="11">Arylesterase</fullName>
    </recommendedName>
</protein>
<feature type="binding site" evidence="6">
    <location>
        <position position="50"/>
    </location>
    <ligand>
        <name>Ca(2+)</name>
        <dbReference type="ChEBI" id="CHEBI:29108"/>
        <label>1</label>
        <note>catalytic</note>
    </ligand>
</feature>
<feature type="binding site" evidence="6">
    <location>
        <position position="265"/>
    </location>
    <ligand>
        <name>Ca(2+)</name>
        <dbReference type="ChEBI" id="CHEBI:29108"/>
        <label>1</label>
        <note>catalytic</note>
    </ligand>
</feature>
<evidence type="ECO:0000313" key="10">
    <source>
        <dbReference type="Proteomes" id="UP001152747"/>
    </source>
</evidence>
<accession>A0A9P1N943</accession>
<feature type="active site" description="Proton acceptor" evidence="5">
    <location>
        <position position="112"/>
    </location>
</feature>
<evidence type="ECO:0000313" key="9">
    <source>
        <dbReference type="EMBL" id="CAI5452367.1"/>
    </source>
</evidence>
<feature type="binding site" evidence="6">
    <location>
        <position position="221"/>
    </location>
    <ligand>
        <name>Ca(2+)</name>
        <dbReference type="ChEBI" id="CHEBI:29108"/>
        <label>1</label>
        <note>catalytic</note>
    </ligand>
</feature>
<dbReference type="GO" id="GO:0004064">
    <property type="term" value="F:arylesterase activity"/>
    <property type="evidence" value="ECO:0007669"/>
    <property type="project" value="InterPro"/>
</dbReference>
<keyword evidence="6" id="KW-0106">Calcium</keyword>
<dbReference type="GO" id="GO:0046872">
    <property type="term" value="F:metal ion binding"/>
    <property type="evidence" value="ECO:0007669"/>
    <property type="project" value="UniProtKB-KW"/>
</dbReference>
<evidence type="ECO:0000256" key="7">
    <source>
        <dbReference type="PIRSR" id="PIRSR602640-3"/>
    </source>
</evidence>
<organism evidence="9 10">
    <name type="scientific">Caenorhabditis angaria</name>
    <dbReference type="NCBI Taxonomy" id="860376"/>
    <lineage>
        <taxon>Eukaryota</taxon>
        <taxon>Metazoa</taxon>
        <taxon>Ecdysozoa</taxon>
        <taxon>Nematoda</taxon>
        <taxon>Chromadorea</taxon>
        <taxon>Rhabditida</taxon>
        <taxon>Rhabditina</taxon>
        <taxon>Rhabditomorpha</taxon>
        <taxon>Rhabditoidea</taxon>
        <taxon>Rhabditidae</taxon>
        <taxon>Peloderinae</taxon>
        <taxon>Caenorhabditis</taxon>
    </lineage>
</organism>
<keyword evidence="8" id="KW-1133">Transmembrane helix</keyword>
<dbReference type="InterPro" id="IPR002640">
    <property type="entry name" value="Arylesterase"/>
</dbReference>
<feature type="binding site" evidence="6">
    <location>
        <position position="167"/>
    </location>
    <ligand>
        <name>Ca(2+)</name>
        <dbReference type="ChEBI" id="CHEBI:29108"/>
        <label>1</label>
        <note>catalytic</note>
    </ligand>
</feature>
<evidence type="ECO:0000256" key="5">
    <source>
        <dbReference type="PIRSR" id="PIRSR602640-1"/>
    </source>
</evidence>
<dbReference type="Proteomes" id="UP001152747">
    <property type="component" value="Unassembled WGS sequence"/>
</dbReference>
<dbReference type="EMBL" id="CANHGI010000005">
    <property type="protein sequence ID" value="CAI5452367.1"/>
    <property type="molecule type" value="Genomic_DNA"/>
</dbReference>
<dbReference type="PANTHER" id="PTHR11799:SF12">
    <property type="entry name" value="PARAOXONASE-RELATED"/>
    <property type="match status" value="1"/>
</dbReference>
<evidence type="ECO:0000256" key="6">
    <source>
        <dbReference type="PIRSR" id="PIRSR602640-2"/>
    </source>
</evidence>
<evidence type="ECO:0000256" key="1">
    <source>
        <dbReference type="ARBA" id="ARBA00008595"/>
    </source>
</evidence>
<keyword evidence="8" id="KW-0812">Transmembrane</keyword>
<evidence type="ECO:0008006" key="11">
    <source>
        <dbReference type="Google" id="ProtNLM"/>
    </source>
</evidence>
<keyword evidence="8" id="KW-0472">Membrane</keyword>
<keyword evidence="3 7" id="KW-1015">Disulfide bond</keyword>
<dbReference type="Gene3D" id="2.120.10.30">
    <property type="entry name" value="TolB, C-terminal domain"/>
    <property type="match status" value="1"/>
</dbReference>
<comment type="caution">
    <text evidence="9">The sequence shown here is derived from an EMBL/GenBank/DDBJ whole genome shotgun (WGS) entry which is preliminary data.</text>
</comment>
<evidence type="ECO:0000256" key="8">
    <source>
        <dbReference type="SAM" id="Phobius"/>
    </source>
</evidence>
<feature type="binding site" evidence="6">
    <location>
        <position position="51"/>
    </location>
    <ligand>
        <name>Ca(2+)</name>
        <dbReference type="ChEBI" id="CHEBI:29108"/>
        <label>1</label>
        <note>catalytic</note>
    </ligand>
</feature>
<feature type="binding site" evidence="6">
    <location>
        <position position="166"/>
    </location>
    <ligand>
        <name>Ca(2+)</name>
        <dbReference type="ChEBI" id="CHEBI:29108"/>
        <label>1</label>
        <note>catalytic</note>
    </ligand>
</feature>
<gene>
    <name evidence="9" type="ORF">CAMP_LOCUS15004</name>
</gene>
<reference evidence="9" key="1">
    <citation type="submission" date="2022-11" db="EMBL/GenBank/DDBJ databases">
        <authorList>
            <person name="Kikuchi T."/>
        </authorList>
    </citation>
    <scope>NUCLEOTIDE SEQUENCE</scope>
    <source>
        <strain evidence="9">PS1010</strain>
    </source>
</reference>
<proteinExistence type="inferred from homology"/>
<feature type="binding site" evidence="6">
    <location>
        <position position="266"/>
    </location>
    <ligand>
        <name>Ca(2+)</name>
        <dbReference type="ChEBI" id="CHEBI:29108"/>
        <label>1</label>
        <note>catalytic</note>
    </ligand>
</feature>
<keyword evidence="6" id="KW-0479">Metal-binding</keyword>
<dbReference type="OrthoDB" id="423498at2759"/>